<name>A0ABC8K7U7_ERUVS</name>
<accession>A0ABC8K7U7</accession>
<feature type="domain" description="F-box protein At3g26010-like beta-propeller" evidence="1">
    <location>
        <begin position="1"/>
        <end position="87"/>
    </location>
</feature>
<keyword evidence="3" id="KW-1185">Reference proteome</keyword>
<proteinExistence type="predicted"/>
<dbReference type="InterPro" id="IPR056592">
    <property type="entry name" value="Beta-prop_At3g26010-like"/>
</dbReference>
<protein>
    <recommendedName>
        <fullName evidence="1">F-box protein At3g26010-like beta-propeller domain-containing protein</fullName>
    </recommendedName>
</protein>
<sequence length="90" mass="9729">MGFHGCDTWDLPKSLASYIPPFHDLTISAFASSASSNGLVLMVGTGYGSFVGNPLLQQWVEITSCPYEASAMFGLVTRLDEDRVVLILKS</sequence>
<evidence type="ECO:0000313" key="3">
    <source>
        <dbReference type="Proteomes" id="UP001642260"/>
    </source>
</evidence>
<dbReference type="AlphaFoldDB" id="A0ABC8K7U7"/>
<dbReference type="Proteomes" id="UP001642260">
    <property type="component" value="Unassembled WGS sequence"/>
</dbReference>
<organism evidence="2 3">
    <name type="scientific">Eruca vesicaria subsp. sativa</name>
    <name type="common">Garden rocket</name>
    <name type="synonym">Eruca sativa</name>
    <dbReference type="NCBI Taxonomy" id="29727"/>
    <lineage>
        <taxon>Eukaryota</taxon>
        <taxon>Viridiplantae</taxon>
        <taxon>Streptophyta</taxon>
        <taxon>Embryophyta</taxon>
        <taxon>Tracheophyta</taxon>
        <taxon>Spermatophyta</taxon>
        <taxon>Magnoliopsida</taxon>
        <taxon>eudicotyledons</taxon>
        <taxon>Gunneridae</taxon>
        <taxon>Pentapetalae</taxon>
        <taxon>rosids</taxon>
        <taxon>malvids</taxon>
        <taxon>Brassicales</taxon>
        <taxon>Brassicaceae</taxon>
        <taxon>Brassiceae</taxon>
        <taxon>Eruca</taxon>
    </lineage>
</organism>
<comment type="caution">
    <text evidence="2">The sequence shown here is derived from an EMBL/GenBank/DDBJ whole genome shotgun (WGS) entry which is preliminary data.</text>
</comment>
<evidence type="ECO:0000313" key="2">
    <source>
        <dbReference type="EMBL" id="CAH8354484.1"/>
    </source>
</evidence>
<evidence type="ECO:0000259" key="1">
    <source>
        <dbReference type="Pfam" id="PF24750"/>
    </source>
</evidence>
<reference evidence="2 3" key="1">
    <citation type="submission" date="2022-03" db="EMBL/GenBank/DDBJ databases">
        <authorList>
            <person name="Macdonald S."/>
            <person name="Ahmed S."/>
            <person name="Newling K."/>
        </authorList>
    </citation>
    <scope>NUCLEOTIDE SEQUENCE [LARGE SCALE GENOMIC DNA]</scope>
</reference>
<dbReference type="EMBL" id="CAKOAT010193488">
    <property type="protein sequence ID" value="CAH8354484.1"/>
    <property type="molecule type" value="Genomic_DNA"/>
</dbReference>
<dbReference type="Pfam" id="PF24750">
    <property type="entry name" value="b-prop_At3g26010-like"/>
    <property type="match status" value="1"/>
</dbReference>
<gene>
    <name evidence="2" type="ORF">ERUC_LOCUS20239</name>
</gene>